<keyword evidence="6" id="KW-1185">Reference proteome</keyword>
<accession>A0ABP7YNA9</accession>
<feature type="chain" id="PRO_5046534702" evidence="4">
    <location>
        <begin position="22"/>
        <end position="752"/>
    </location>
</feature>
<evidence type="ECO:0000313" key="6">
    <source>
        <dbReference type="Proteomes" id="UP001501333"/>
    </source>
</evidence>
<dbReference type="SUPFAM" id="SSF56935">
    <property type="entry name" value="Porins"/>
    <property type="match status" value="1"/>
</dbReference>
<dbReference type="EMBL" id="BAABAO010000013">
    <property type="protein sequence ID" value="GAA4138283.1"/>
    <property type="molecule type" value="Genomic_DNA"/>
</dbReference>
<evidence type="ECO:0000256" key="2">
    <source>
        <dbReference type="ARBA" id="ARBA00023136"/>
    </source>
</evidence>
<dbReference type="RefSeq" id="WP_229349503.1">
    <property type="nucleotide sequence ID" value="NZ_BAABAO010000013.1"/>
</dbReference>
<keyword evidence="4" id="KW-0732">Signal</keyword>
<evidence type="ECO:0000256" key="1">
    <source>
        <dbReference type="ARBA" id="ARBA00004442"/>
    </source>
</evidence>
<keyword evidence="3" id="KW-0998">Cell outer membrane</keyword>
<feature type="signal peptide" evidence="4">
    <location>
        <begin position="1"/>
        <end position="21"/>
    </location>
</feature>
<evidence type="ECO:0000256" key="3">
    <source>
        <dbReference type="ARBA" id="ARBA00023237"/>
    </source>
</evidence>
<proteinExistence type="predicted"/>
<dbReference type="InterPro" id="IPR036942">
    <property type="entry name" value="Beta-barrel_TonB_sf"/>
</dbReference>
<reference evidence="6" key="1">
    <citation type="journal article" date="2019" name="Int. J. Syst. Evol. Microbiol.">
        <title>The Global Catalogue of Microorganisms (GCM) 10K type strain sequencing project: providing services to taxonomists for standard genome sequencing and annotation.</title>
        <authorList>
            <consortium name="The Broad Institute Genomics Platform"/>
            <consortium name="The Broad Institute Genome Sequencing Center for Infectious Disease"/>
            <person name="Wu L."/>
            <person name="Ma J."/>
        </authorList>
    </citation>
    <scope>NUCLEOTIDE SEQUENCE [LARGE SCALE GENOMIC DNA]</scope>
    <source>
        <strain evidence="6">JCM 17386</strain>
    </source>
</reference>
<name>A0ABP7YNA9_9FLAO</name>
<comment type="caution">
    <text evidence="5">The sequence shown here is derived from an EMBL/GenBank/DDBJ whole genome shotgun (WGS) entry which is preliminary data.</text>
</comment>
<dbReference type="Gene3D" id="2.40.170.20">
    <property type="entry name" value="TonB-dependent receptor, beta-barrel domain"/>
    <property type="match status" value="1"/>
</dbReference>
<dbReference type="Proteomes" id="UP001501333">
    <property type="component" value="Unassembled WGS sequence"/>
</dbReference>
<evidence type="ECO:0000313" key="5">
    <source>
        <dbReference type="EMBL" id="GAA4138283.1"/>
    </source>
</evidence>
<protein>
    <submittedName>
        <fullName evidence="5">TonB-dependent receptor</fullName>
    </submittedName>
</protein>
<evidence type="ECO:0000256" key="4">
    <source>
        <dbReference type="SAM" id="SignalP"/>
    </source>
</evidence>
<keyword evidence="2" id="KW-0472">Membrane</keyword>
<keyword evidence="5" id="KW-0675">Receptor</keyword>
<sequence length="752" mass="84914">MKKLIISTICLAFFPAFEAFSQEENKQQRTTDSIKKITKIVESDTKEEKNRNVMLNAANNTGPRDVNIGLPSTVGGITIQENDLPVVYYFWPELPNRTWRQSTSLGRTGLLKIGEAAITTGDLGFAVNSYTKLGTDKLEVVGNFSGSSFGWMKGDLNVSGPLAKGWSYTMGAYANFDPNSFDLKFAKYSDRTQIYRAGLTKKFNNGKGQISFLYKYANSASLTNYAVFRYKEGGKVEEYNDFKIGRDSYIVNDGIMKFKDIMTGETKFADMGGSDAASTSHTFDILGNYDLANDWKFNFSTRFRYAEASQLIAIPLGIFQATAADNFTYKSTENAYVGNVNSMLGLYTDGTPTKTALSRFEITKNVEKHKWRFGITEYYYQVDDFTSSRSFFNQTVSANPDKLVRNTPGGTSNTDADGFYNYNVGGEYHNGFENKLSGYFSDNWTVNDRLSLAYGVNLRYHKLKGDYYLTPRTPDLVFDPSQKTYFDNNWFHLGGSINAVYKVTKRAGILADFTYTEKNGQLESYSGAAVPNMAKTKSPLGAFGLYFNHEKFSVVSQATYLTRNNYQARLNLVNPSNASQSEVATVFYDIQTLGWTTDIVASPFKGFNLHYLITFQDPVYKNYNFNAFGNSYSYNDKNVLEISKVLMEIDPSYTYKDFKFWTSFRYFSKQYANQTNALYFAPRWETFGGVNYKINDHFDIGLTAVNFLNQTGAKGTINGAELITDASAYYDQLLVGSYIRPFTLEASLNFRF</sequence>
<gene>
    <name evidence="5" type="ORF">GCM10022250_36780</name>
</gene>
<comment type="subcellular location">
    <subcellularLocation>
        <location evidence="1">Cell outer membrane</location>
    </subcellularLocation>
</comment>
<organism evidence="5 6">
    <name type="scientific">Flavobacterium chungbukense</name>
    <dbReference type="NCBI Taxonomy" id="877464"/>
    <lineage>
        <taxon>Bacteria</taxon>
        <taxon>Pseudomonadati</taxon>
        <taxon>Bacteroidota</taxon>
        <taxon>Flavobacteriia</taxon>
        <taxon>Flavobacteriales</taxon>
        <taxon>Flavobacteriaceae</taxon>
        <taxon>Flavobacterium</taxon>
    </lineage>
</organism>